<comment type="caution">
    <text evidence="2">The sequence shown here is derived from an EMBL/GenBank/DDBJ whole genome shotgun (WGS) entry which is preliminary data.</text>
</comment>
<reference evidence="3" key="1">
    <citation type="submission" date="2024-04" db="EMBL/GenBank/DDBJ databases">
        <title>Salinicola lusitanus LLJ914,a marine bacterium isolated from the Okinawa Trough.</title>
        <authorList>
            <person name="Li J."/>
        </authorList>
    </citation>
    <scope>NUCLEOTIDE SEQUENCE [LARGE SCALE GENOMIC DNA]</scope>
</reference>
<name>A0AAW0Q0C2_9GOBI</name>
<feature type="compositionally biased region" description="Polar residues" evidence="1">
    <location>
        <begin position="101"/>
        <end position="110"/>
    </location>
</feature>
<evidence type="ECO:0000313" key="2">
    <source>
        <dbReference type="EMBL" id="KAK7945066.1"/>
    </source>
</evidence>
<feature type="region of interest" description="Disordered" evidence="1">
    <location>
        <begin position="98"/>
        <end position="136"/>
    </location>
</feature>
<evidence type="ECO:0000256" key="1">
    <source>
        <dbReference type="SAM" id="MobiDB-lite"/>
    </source>
</evidence>
<feature type="compositionally biased region" description="Basic and acidic residues" evidence="1">
    <location>
        <begin position="111"/>
        <end position="125"/>
    </location>
</feature>
<accession>A0AAW0Q0C2</accession>
<gene>
    <name evidence="2" type="ORF">WMY93_000794</name>
</gene>
<dbReference type="EMBL" id="JBBPFD010000001">
    <property type="protein sequence ID" value="KAK7945066.1"/>
    <property type="molecule type" value="Genomic_DNA"/>
</dbReference>
<dbReference type="AlphaFoldDB" id="A0AAW0Q0C2"/>
<sequence length="265" mass="29969">MSKGQTFKVLVNERLTAAAEEIFAIFEKAIAEYEEELCRFRENQMYHLKYTAVSPKVQLLHSDSVSSDSGPNHGGLNQCIASQTSLVTWDPVKEEEEQRAVASSQYSVSIKTEEDPPVQRKRPTEHGGTQGEDNITPLYFPLETTEYSSGTDQYCVYVKTEKEPLLQMPKPSEEREGTLEKITITHPYFPSETTEKRTEYSSDTDNVDDWLPPVSCSAAQLRKEEKEGPYIQVIRNRSTVAYNSSLSYMSKSAPETSMSVNKPKE</sequence>
<feature type="region of interest" description="Disordered" evidence="1">
    <location>
        <begin position="170"/>
        <end position="211"/>
    </location>
</feature>
<evidence type="ECO:0000313" key="3">
    <source>
        <dbReference type="Proteomes" id="UP001460270"/>
    </source>
</evidence>
<proteinExistence type="predicted"/>
<protein>
    <submittedName>
        <fullName evidence="2">Uncharacterized protein</fullName>
    </submittedName>
</protein>
<keyword evidence="3" id="KW-1185">Reference proteome</keyword>
<organism evidence="2 3">
    <name type="scientific">Mugilogobius chulae</name>
    <name type="common">yellowstripe goby</name>
    <dbReference type="NCBI Taxonomy" id="88201"/>
    <lineage>
        <taxon>Eukaryota</taxon>
        <taxon>Metazoa</taxon>
        <taxon>Chordata</taxon>
        <taxon>Craniata</taxon>
        <taxon>Vertebrata</taxon>
        <taxon>Euteleostomi</taxon>
        <taxon>Actinopterygii</taxon>
        <taxon>Neopterygii</taxon>
        <taxon>Teleostei</taxon>
        <taxon>Neoteleostei</taxon>
        <taxon>Acanthomorphata</taxon>
        <taxon>Gobiaria</taxon>
        <taxon>Gobiiformes</taxon>
        <taxon>Gobioidei</taxon>
        <taxon>Gobiidae</taxon>
        <taxon>Gobionellinae</taxon>
        <taxon>Mugilogobius</taxon>
    </lineage>
</organism>
<dbReference type="Proteomes" id="UP001460270">
    <property type="component" value="Unassembled WGS sequence"/>
</dbReference>